<dbReference type="InterPro" id="IPR045058">
    <property type="entry name" value="GIMA/IAN/Toc"/>
</dbReference>
<dbReference type="Pfam" id="PF01926">
    <property type="entry name" value="MMR_HSR1"/>
    <property type="match status" value="1"/>
</dbReference>
<evidence type="ECO:0000256" key="1">
    <source>
        <dbReference type="SAM" id="MobiDB-lite"/>
    </source>
</evidence>
<dbReference type="PANTHER" id="PTHR10903:SF184">
    <property type="entry name" value="GTP-BINDING PROTEIN A"/>
    <property type="match status" value="1"/>
</dbReference>
<evidence type="ECO:0000313" key="4">
    <source>
        <dbReference type="Proteomes" id="UP000309038"/>
    </source>
</evidence>
<sequence length="310" mass="34813">MFSGVLNGALASIAQLKPVLIAVMGATGSGKTTFINKISGSDLLTSHGLASCTNEVTLSKDFTLARRTVILIDTPGFDDSTISDTDVLKMIGLYLSTTYEKGYKLAGIIYMHRITDPKVGGVSRKNFRMFRKLCGDDTLKNIVIVTNMWGQVDPERGAERELELQTDEDLFKPVLREGATMLRHYNTVASAEAILLQLVHNSPQALRIQQELVDERKDLADTGAGQEVARELMELKKKHRQEVAELTKEIEEAAKEKDVRAQKEISEERKLYEERIAKAQHDLDNMSKQNEEEKKKLEAKIESIKEERMC</sequence>
<proteinExistence type="predicted"/>
<feature type="domain" description="G" evidence="2">
    <location>
        <begin position="21"/>
        <end position="82"/>
    </location>
</feature>
<name>A0A4S4KPR7_9APHY</name>
<accession>A0A4S4KPR7</accession>
<dbReference type="InterPro" id="IPR006073">
    <property type="entry name" value="GTP-bd"/>
</dbReference>
<organism evidence="3 4">
    <name type="scientific">Hermanssonia centrifuga</name>
    <dbReference type="NCBI Taxonomy" id="98765"/>
    <lineage>
        <taxon>Eukaryota</taxon>
        <taxon>Fungi</taxon>
        <taxon>Dikarya</taxon>
        <taxon>Basidiomycota</taxon>
        <taxon>Agaricomycotina</taxon>
        <taxon>Agaricomycetes</taxon>
        <taxon>Polyporales</taxon>
        <taxon>Meruliaceae</taxon>
        <taxon>Hermanssonia</taxon>
    </lineage>
</organism>
<dbReference type="PANTHER" id="PTHR10903">
    <property type="entry name" value="GTPASE, IMAP FAMILY MEMBER-RELATED"/>
    <property type="match status" value="1"/>
</dbReference>
<dbReference type="Proteomes" id="UP000309038">
    <property type="component" value="Unassembled WGS sequence"/>
</dbReference>
<evidence type="ECO:0000313" key="3">
    <source>
        <dbReference type="EMBL" id="THH00575.1"/>
    </source>
</evidence>
<dbReference type="CDD" id="cd00882">
    <property type="entry name" value="Ras_like_GTPase"/>
    <property type="match status" value="1"/>
</dbReference>
<dbReference type="SUPFAM" id="SSF52540">
    <property type="entry name" value="P-loop containing nucleoside triphosphate hydrolases"/>
    <property type="match status" value="1"/>
</dbReference>
<protein>
    <recommendedName>
        <fullName evidence="2">G domain-containing protein</fullName>
    </recommendedName>
</protein>
<dbReference type="Gene3D" id="3.40.50.300">
    <property type="entry name" value="P-loop containing nucleotide triphosphate hydrolases"/>
    <property type="match status" value="1"/>
</dbReference>
<feature type="region of interest" description="Disordered" evidence="1">
    <location>
        <begin position="280"/>
        <end position="299"/>
    </location>
</feature>
<dbReference type="GO" id="GO:0005525">
    <property type="term" value="F:GTP binding"/>
    <property type="evidence" value="ECO:0007669"/>
    <property type="project" value="InterPro"/>
</dbReference>
<comment type="caution">
    <text evidence="3">The sequence shown here is derived from an EMBL/GenBank/DDBJ whole genome shotgun (WGS) entry which is preliminary data.</text>
</comment>
<keyword evidence="4" id="KW-1185">Reference proteome</keyword>
<reference evidence="3 4" key="1">
    <citation type="submission" date="2019-02" db="EMBL/GenBank/DDBJ databases">
        <title>Genome sequencing of the rare red list fungi Phlebia centrifuga.</title>
        <authorList>
            <person name="Buettner E."/>
            <person name="Kellner H."/>
        </authorList>
    </citation>
    <scope>NUCLEOTIDE SEQUENCE [LARGE SCALE GENOMIC DNA]</scope>
    <source>
        <strain evidence="3 4">DSM 108282</strain>
    </source>
</reference>
<dbReference type="AlphaFoldDB" id="A0A4S4KPR7"/>
<evidence type="ECO:0000259" key="2">
    <source>
        <dbReference type="Pfam" id="PF01926"/>
    </source>
</evidence>
<dbReference type="EMBL" id="SGPJ01000046">
    <property type="protein sequence ID" value="THH00575.1"/>
    <property type="molecule type" value="Genomic_DNA"/>
</dbReference>
<dbReference type="InterPro" id="IPR027417">
    <property type="entry name" value="P-loop_NTPase"/>
</dbReference>
<gene>
    <name evidence="3" type="ORF">EW026_g1999</name>
</gene>